<dbReference type="SUPFAM" id="SSF52058">
    <property type="entry name" value="L domain-like"/>
    <property type="match status" value="1"/>
</dbReference>
<dbReference type="Gene3D" id="3.80.10.10">
    <property type="entry name" value="Ribonuclease Inhibitor"/>
    <property type="match status" value="1"/>
</dbReference>
<dbReference type="Proteomes" id="UP001371305">
    <property type="component" value="Unassembled WGS sequence"/>
</dbReference>
<accession>A0ABU9AUR3</accession>
<dbReference type="EMBL" id="JBBUKT010000002">
    <property type="protein sequence ID" value="MEK7950385.1"/>
    <property type="molecule type" value="Genomic_DNA"/>
</dbReference>
<evidence type="ECO:0000313" key="1">
    <source>
        <dbReference type="EMBL" id="MEK7950385.1"/>
    </source>
</evidence>
<name>A0ABU9AUR3_9BACT</name>
<organism evidence="1 2">
    <name type="scientific">Luteolibacter soli</name>
    <dbReference type="NCBI Taxonomy" id="3135280"/>
    <lineage>
        <taxon>Bacteria</taxon>
        <taxon>Pseudomonadati</taxon>
        <taxon>Verrucomicrobiota</taxon>
        <taxon>Verrucomicrobiia</taxon>
        <taxon>Verrucomicrobiales</taxon>
        <taxon>Verrucomicrobiaceae</taxon>
        <taxon>Luteolibacter</taxon>
    </lineage>
</organism>
<dbReference type="InterPro" id="IPR032675">
    <property type="entry name" value="LRR_dom_sf"/>
</dbReference>
<evidence type="ECO:0000313" key="2">
    <source>
        <dbReference type="Proteomes" id="UP001371305"/>
    </source>
</evidence>
<reference evidence="1 2" key="1">
    <citation type="submission" date="2024-04" db="EMBL/GenBank/DDBJ databases">
        <title>Luteolibacter sp. isolated from soil.</title>
        <authorList>
            <person name="An J."/>
        </authorList>
    </citation>
    <scope>NUCLEOTIDE SEQUENCE [LARGE SCALE GENOMIC DNA]</scope>
    <source>
        <strain evidence="1 2">Y139</strain>
    </source>
</reference>
<proteinExistence type="predicted"/>
<protein>
    <recommendedName>
        <fullName evidence="3">Leucine-rich repeat domain-containing protein</fullName>
    </recommendedName>
</protein>
<sequence>MKPPDRIQNPTKIDRTRIEAILTAGKRPTIQFDDAHYNDALLNDINGLCRIFGDELEIRFYGHYQNGFDGKWLTHLPDVAWLSLDCLTTMRSTEYLADLANLRKLAFAVFESRDPKILEGLCLEQLVALRIGESRKLVVDLGPLERCGRLESLNISAQNNGLEVVSRLSTLQSLSLCSIARKIPLPRTDLIPSLRKMLLILGGREEIDGISSNSLEELDVIRVRGLSSVGNLARFPSLKYLTIEDQAQLATVDLGNAPETLEKLMLVNCKSLADLGNLQALPSLVRLEKLCISNSVLDLEDLLAARLPASLRSFGFWTRRAKEDRAIRTRLDALGYDAQFWS</sequence>
<dbReference type="RefSeq" id="WP_341403909.1">
    <property type="nucleotide sequence ID" value="NZ_JBBUKT010000002.1"/>
</dbReference>
<keyword evidence="2" id="KW-1185">Reference proteome</keyword>
<comment type="caution">
    <text evidence="1">The sequence shown here is derived from an EMBL/GenBank/DDBJ whole genome shotgun (WGS) entry which is preliminary data.</text>
</comment>
<gene>
    <name evidence="1" type="ORF">WKV53_07755</name>
</gene>
<evidence type="ECO:0008006" key="3">
    <source>
        <dbReference type="Google" id="ProtNLM"/>
    </source>
</evidence>